<organism evidence="3 4">
    <name type="scientific">Autumnicola tepida</name>
    <dbReference type="NCBI Taxonomy" id="3075595"/>
    <lineage>
        <taxon>Bacteria</taxon>
        <taxon>Pseudomonadati</taxon>
        <taxon>Bacteroidota</taxon>
        <taxon>Flavobacteriia</taxon>
        <taxon>Flavobacteriales</taxon>
        <taxon>Flavobacteriaceae</taxon>
        <taxon>Autumnicola</taxon>
    </lineage>
</organism>
<accession>A0ABU3CCJ7</accession>
<sequence length="165" mass="19082">MRGRILMYLFIFTLLFAIFIYVNDKKILDAQTEEISSLENQLEQVQVELDSVSSNKDSGEYFSLEGNEAAITYLEKHGFSAEEITAAIQDKLISANRSQEDNPYVPYEGMQGEMRINKIEVLNHKWVLTDFTDGTYWGEIFFSYFIEKDGEISLTPEKSFLYPID</sequence>
<gene>
    <name evidence="3" type="ORF">RM553_14480</name>
</gene>
<evidence type="ECO:0000256" key="2">
    <source>
        <dbReference type="SAM" id="Phobius"/>
    </source>
</evidence>
<evidence type="ECO:0000313" key="3">
    <source>
        <dbReference type="EMBL" id="MDT0644041.1"/>
    </source>
</evidence>
<dbReference type="EMBL" id="JAVRHQ010000020">
    <property type="protein sequence ID" value="MDT0644041.1"/>
    <property type="molecule type" value="Genomic_DNA"/>
</dbReference>
<dbReference type="RefSeq" id="WP_311535660.1">
    <property type="nucleotide sequence ID" value="NZ_JAVRHQ010000020.1"/>
</dbReference>
<keyword evidence="2" id="KW-0812">Transmembrane</keyword>
<keyword evidence="1" id="KW-0175">Coiled coil</keyword>
<protein>
    <recommendedName>
        <fullName evidence="5">Hydrolase</fullName>
    </recommendedName>
</protein>
<feature type="transmembrane region" description="Helical" evidence="2">
    <location>
        <begin position="5"/>
        <end position="22"/>
    </location>
</feature>
<comment type="caution">
    <text evidence="3">The sequence shown here is derived from an EMBL/GenBank/DDBJ whole genome shotgun (WGS) entry which is preliminary data.</text>
</comment>
<evidence type="ECO:0000313" key="4">
    <source>
        <dbReference type="Proteomes" id="UP001262889"/>
    </source>
</evidence>
<dbReference type="Proteomes" id="UP001262889">
    <property type="component" value="Unassembled WGS sequence"/>
</dbReference>
<evidence type="ECO:0000256" key="1">
    <source>
        <dbReference type="SAM" id="Coils"/>
    </source>
</evidence>
<feature type="coiled-coil region" evidence="1">
    <location>
        <begin position="28"/>
        <end position="55"/>
    </location>
</feature>
<reference evidence="3 4" key="1">
    <citation type="submission" date="2023-09" db="EMBL/GenBank/DDBJ databases">
        <authorList>
            <person name="Rey-Velasco X."/>
        </authorList>
    </citation>
    <scope>NUCLEOTIDE SEQUENCE [LARGE SCALE GENOMIC DNA]</scope>
    <source>
        <strain evidence="3 4">F363</strain>
    </source>
</reference>
<name>A0ABU3CCJ7_9FLAO</name>
<keyword evidence="2" id="KW-1133">Transmembrane helix</keyword>
<evidence type="ECO:0008006" key="5">
    <source>
        <dbReference type="Google" id="ProtNLM"/>
    </source>
</evidence>
<proteinExistence type="predicted"/>
<keyword evidence="2" id="KW-0472">Membrane</keyword>
<keyword evidence="4" id="KW-1185">Reference proteome</keyword>